<evidence type="ECO:0000256" key="1">
    <source>
        <dbReference type="SAM" id="Phobius"/>
    </source>
</evidence>
<reference evidence="2" key="1">
    <citation type="thesis" date="2020" institute="ProQuest LLC" country="789 East Eisenhower Parkway, Ann Arbor, MI, USA">
        <title>Comparative Genomics and Chromosome Evolution.</title>
        <authorList>
            <person name="Mudd A.B."/>
        </authorList>
    </citation>
    <scope>NUCLEOTIDE SEQUENCE</scope>
    <source>
        <strain evidence="2">1538</strain>
        <tissue evidence="2">Blood</tissue>
    </source>
</reference>
<keyword evidence="1" id="KW-0812">Transmembrane</keyword>
<keyword evidence="1" id="KW-0472">Membrane</keyword>
<keyword evidence="3" id="KW-1185">Reference proteome</keyword>
<comment type="caution">
    <text evidence="2">The sequence shown here is derived from an EMBL/GenBank/DDBJ whole genome shotgun (WGS) entry which is preliminary data.</text>
</comment>
<organism evidence="2 3">
    <name type="scientific">Pyxicephalus adspersus</name>
    <name type="common">African bullfrog</name>
    <dbReference type="NCBI Taxonomy" id="30357"/>
    <lineage>
        <taxon>Eukaryota</taxon>
        <taxon>Metazoa</taxon>
        <taxon>Chordata</taxon>
        <taxon>Craniata</taxon>
        <taxon>Vertebrata</taxon>
        <taxon>Euteleostomi</taxon>
        <taxon>Amphibia</taxon>
        <taxon>Batrachia</taxon>
        <taxon>Anura</taxon>
        <taxon>Neobatrachia</taxon>
        <taxon>Ranoidea</taxon>
        <taxon>Pyxicephalidae</taxon>
        <taxon>Pyxicephalinae</taxon>
        <taxon>Pyxicephalus</taxon>
    </lineage>
</organism>
<dbReference type="Proteomes" id="UP001181693">
    <property type="component" value="Unassembled WGS sequence"/>
</dbReference>
<feature type="transmembrane region" description="Helical" evidence="1">
    <location>
        <begin position="51"/>
        <end position="70"/>
    </location>
</feature>
<evidence type="ECO:0000313" key="2">
    <source>
        <dbReference type="EMBL" id="DBA20895.1"/>
    </source>
</evidence>
<evidence type="ECO:0000313" key="3">
    <source>
        <dbReference type="Proteomes" id="UP001181693"/>
    </source>
</evidence>
<sequence length="87" mass="10106">MPVPINKCKNVKWPYPYLVPYSLVISKKHDSSVFFGSQICLVSIPEIYNVYLTDLLFFIASYTITILVHVRSTDTRKDLLMVLFTFL</sequence>
<dbReference type="AlphaFoldDB" id="A0AAV3AC71"/>
<dbReference type="EMBL" id="DYDO01000007">
    <property type="protein sequence ID" value="DBA20895.1"/>
    <property type="molecule type" value="Genomic_DNA"/>
</dbReference>
<keyword evidence="1" id="KW-1133">Transmembrane helix</keyword>
<name>A0AAV3AC71_PYXAD</name>
<proteinExistence type="predicted"/>
<gene>
    <name evidence="2" type="ORF">GDO54_017632</name>
</gene>
<accession>A0AAV3AC71</accession>
<protein>
    <submittedName>
        <fullName evidence="2">Uncharacterized protein</fullName>
    </submittedName>
</protein>